<dbReference type="AlphaFoldDB" id="A0A3D9STZ4"/>
<dbReference type="OrthoDB" id="3979391at2"/>
<name>A0A3D9STZ4_9ACTN</name>
<dbReference type="Pfam" id="PF05576">
    <property type="entry name" value="Peptidase_S37"/>
    <property type="match status" value="1"/>
</dbReference>
<dbReference type="InterPro" id="IPR029058">
    <property type="entry name" value="AB_hydrolase_fold"/>
</dbReference>
<dbReference type="Gene3D" id="3.40.50.1820">
    <property type="entry name" value="alpha/beta hydrolase"/>
    <property type="match status" value="1"/>
</dbReference>
<gene>
    <name evidence="4" type="ORF">DFJ69_4925</name>
</gene>
<keyword evidence="1" id="KW-0645">Protease</keyword>
<accession>A0A3D9STZ4</accession>
<proteinExistence type="predicted"/>
<dbReference type="InterPro" id="IPR008761">
    <property type="entry name" value="Peptidase_S37"/>
</dbReference>
<keyword evidence="5" id="KW-1185">Reference proteome</keyword>
<reference evidence="4 5" key="1">
    <citation type="submission" date="2018-08" db="EMBL/GenBank/DDBJ databases">
        <title>Sequencing the genomes of 1000 actinobacteria strains.</title>
        <authorList>
            <person name="Klenk H.-P."/>
        </authorList>
    </citation>
    <scope>NUCLEOTIDE SEQUENCE [LARGE SCALE GENOMIC DNA]</scope>
    <source>
        <strain evidence="4 5">DSM 43927</strain>
    </source>
</reference>
<dbReference type="ESTHER" id="9actn-a0a3d9stz4">
    <property type="family name" value="Peptidase_S37"/>
</dbReference>
<dbReference type="GO" id="GO:0006508">
    <property type="term" value="P:proteolysis"/>
    <property type="evidence" value="ECO:0007669"/>
    <property type="project" value="UniProtKB-KW"/>
</dbReference>
<protein>
    <submittedName>
        <fullName evidence="4">PS-10 peptidase S37</fullName>
    </submittedName>
</protein>
<evidence type="ECO:0000313" key="5">
    <source>
        <dbReference type="Proteomes" id="UP000256661"/>
    </source>
</evidence>
<evidence type="ECO:0000313" key="4">
    <source>
        <dbReference type="EMBL" id="REE99412.1"/>
    </source>
</evidence>
<keyword evidence="3" id="KW-0378">Hydrolase</keyword>
<evidence type="ECO:0000256" key="2">
    <source>
        <dbReference type="ARBA" id="ARBA00022729"/>
    </source>
</evidence>
<dbReference type="Proteomes" id="UP000256661">
    <property type="component" value="Unassembled WGS sequence"/>
</dbReference>
<keyword evidence="2" id="KW-0732">Signal</keyword>
<organism evidence="4 5">
    <name type="scientific">Thermomonospora umbrina</name>
    <dbReference type="NCBI Taxonomy" id="111806"/>
    <lineage>
        <taxon>Bacteria</taxon>
        <taxon>Bacillati</taxon>
        <taxon>Actinomycetota</taxon>
        <taxon>Actinomycetes</taxon>
        <taxon>Streptosporangiales</taxon>
        <taxon>Thermomonosporaceae</taxon>
        <taxon>Thermomonospora</taxon>
    </lineage>
</organism>
<dbReference type="PANTHER" id="PTHR11010:SF38">
    <property type="entry name" value="LYSOSOMAL PRO-X CARBOXYPEPTIDASE"/>
    <property type="match status" value="1"/>
</dbReference>
<dbReference type="RefSeq" id="WP_116024722.1">
    <property type="nucleotide sequence ID" value="NZ_QTTT01000001.1"/>
</dbReference>
<evidence type="ECO:0000256" key="1">
    <source>
        <dbReference type="ARBA" id="ARBA00022670"/>
    </source>
</evidence>
<dbReference type="EMBL" id="QTTT01000001">
    <property type="protein sequence ID" value="REE99412.1"/>
    <property type="molecule type" value="Genomic_DNA"/>
</dbReference>
<dbReference type="PANTHER" id="PTHR11010">
    <property type="entry name" value="PROTEASE S28 PRO-X CARBOXYPEPTIDASE-RELATED"/>
    <property type="match status" value="1"/>
</dbReference>
<comment type="caution">
    <text evidence="4">The sequence shown here is derived from an EMBL/GenBank/DDBJ whole genome shotgun (WGS) entry which is preliminary data.</text>
</comment>
<dbReference type="GO" id="GO:0008239">
    <property type="term" value="F:dipeptidyl-peptidase activity"/>
    <property type="evidence" value="ECO:0007669"/>
    <property type="project" value="TreeGrafter"/>
</dbReference>
<sequence>MRGWGERVLTAVTIAGTLCAWTATPSGAATADDITDRLNAVPGMRVIEEKPSGAEGYRFFLLGYRQPADHRRPGAGTFEQRLSLMHKDTGRPMVLYTSGYDLNTAPFRAEPTQIVDGNQVAVEQRFFTPSRPRPADWSKLTIWQAATDHHRLTGALKAVYPRKWVSTGASKGGMTSVYHRRFYPSDVDATVSYVAPNDVDNRDDSAYDRFFEKVGSNAACRDALKGVQREVLKRRAEFVGRYAAYASKNGATFAYVGGADRALEATVLDVEWAFWQYSLESDCGGVPRRDAASDALWDFVEATAGWAFYTDQGLEPYVPYNFQAGTQLGWPSPEFRHLRDVRRHPDVYRPHSFVPAELRPQMRFQSWAMADIDRWVRRHGSRLMFLYGGNDPWGSEPFRLGPGTRDSQWYEVAGLNHTGRLIQRLPAAQRERAIDTLQRWLGVADAPDQLKKIGPVDTYDELQTRRPPL</sequence>
<evidence type="ECO:0000256" key="3">
    <source>
        <dbReference type="ARBA" id="ARBA00022801"/>
    </source>
</evidence>
<dbReference type="SUPFAM" id="SSF53474">
    <property type="entry name" value="alpha/beta-Hydrolases"/>
    <property type="match status" value="1"/>
</dbReference>